<sequence length="210" mass="23579">MEKLLEMAKKVCDKAEVYSIDYTYNPVTFEDAKLHDIESKFQSGISLRIIKNGKLGFAYTKNLINREEILQNALNSIKGEVEANYDFPITKELPKLDTYNPSVENLSTTEMVEECARVCGILKSKTDGEISITSSTYIENIRIINSEGTDISQKGTFYGIYGGVIYPGSASAIWRIFISKKFEKLPDDIVNEIIELYTLSSNIVETKGGK</sequence>
<organism evidence="3">
    <name type="scientific">marine sediment metagenome</name>
    <dbReference type="NCBI Taxonomy" id="412755"/>
    <lineage>
        <taxon>unclassified sequences</taxon>
        <taxon>metagenomes</taxon>
        <taxon>ecological metagenomes</taxon>
    </lineage>
</organism>
<name>X1BN41_9ZZZZ</name>
<dbReference type="InterPro" id="IPR047657">
    <property type="entry name" value="PmbA"/>
</dbReference>
<dbReference type="SUPFAM" id="SSF111283">
    <property type="entry name" value="Putative modulator of DNA gyrase, PmbA/TldD"/>
    <property type="match status" value="1"/>
</dbReference>
<dbReference type="InterPro" id="IPR035068">
    <property type="entry name" value="TldD/PmbA_N"/>
</dbReference>
<gene>
    <name evidence="3" type="ORF">S01H4_06092</name>
</gene>
<dbReference type="Pfam" id="PF01523">
    <property type="entry name" value="PmbA_TldD_1st"/>
    <property type="match status" value="1"/>
</dbReference>
<reference evidence="3" key="1">
    <citation type="journal article" date="2014" name="Front. Microbiol.">
        <title>High frequency of phylogenetically diverse reductive dehalogenase-homologous genes in deep subseafloor sedimentary metagenomes.</title>
        <authorList>
            <person name="Kawai M."/>
            <person name="Futagami T."/>
            <person name="Toyoda A."/>
            <person name="Takaki Y."/>
            <person name="Nishi S."/>
            <person name="Hori S."/>
            <person name="Arai W."/>
            <person name="Tsubouchi T."/>
            <person name="Morono Y."/>
            <person name="Uchiyama I."/>
            <person name="Ito T."/>
            <person name="Fujiyama A."/>
            <person name="Inagaki F."/>
            <person name="Takami H."/>
        </authorList>
    </citation>
    <scope>NUCLEOTIDE SEQUENCE</scope>
    <source>
        <strain evidence="3">Expedition CK06-06</strain>
    </source>
</reference>
<dbReference type="GO" id="GO:0008237">
    <property type="term" value="F:metallopeptidase activity"/>
    <property type="evidence" value="ECO:0007669"/>
    <property type="project" value="InterPro"/>
</dbReference>
<feature type="non-terminal residue" evidence="3">
    <location>
        <position position="210"/>
    </location>
</feature>
<evidence type="ECO:0008006" key="4">
    <source>
        <dbReference type="Google" id="ProtNLM"/>
    </source>
</evidence>
<feature type="domain" description="Metalloprotease TldD/E N-terminal" evidence="1">
    <location>
        <begin position="15"/>
        <end position="68"/>
    </location>
</feature>
<proteinExistence type="predicted"/>
<dbReference type="PANTHER" id="PTHR43421:SF1">
    <property type="entry name" value="METALLOPROTEASE PMBA"/>
    <property type="match status" value="1"/>
</dbReference>
<dbReference type="GO" id="GO:0005829">
    <property type="term" value="C:cytosol"/>
    <property type="evidence" value="ECO:0007669"/>
    <property type="project" value="TreeGrafter"/>
</dbReference>
<dbReference type="InterPro" id="IPR036059">
    <property type="entry name" value="TldD/PmbA_sf"/>
</dbReference>
<dbReference type="GO" id="GO:0006508">
    <property type="term" value="P:proteolysis"/>
    <property type="evidence" value="ECO:0007669"/>
    <property type="project" value="InterPro"/>
</dbReference>
<dbReference type="InterPro" id="IPR002510">
    <property type="entry name" value="Metalloprtase-TldD/E_N"/>
</dbReference>
<dbReference type="InterPro" id="IPR045570">
    <property type="entry name" value="Metalloprtase-TldD/E_cen_dom"/>
</dbReference>
<dbReference type="PANTHER" id="PTHR43421">
    <property type="entry name" value="METALLOPROTEASE PMBA"/>
    <property type="match status" value="1"/>
</dbReference>
<dbReference type="AlphaFoldDB" id="X1BN41"/>
<dbReference type="Gene3D" id="3.30.2290.10">
    <property type="entry name" value="PmbA/TldD superfamily"/>
    <property type="match status" value="1"/>
</dbReference>
<comment type="caution">
    <text evidence="3">The sequence shown here is derived from an EMBL/GenBank/DDBJ whole genome shotgun (WGS) entry which is preliminary data.</text>
</comment>
<evidence type="ECO:0000259" key="2">
    <source>
        <dbReference type="Pfam" id="PF19290"/>
    </source>
</evidence>
<dbReference type="EMBL" id="BART01001836">
    <property type="protein sequence ID" value="GAG73526.1"/>
    <property type="molecule type" value="Genomic_DNA"/>
</dbReference>
<dbReference type="Pfam" id="PF19290">
    <property type="entry name" value="PmbA_TldD_2nd"/>
    <property type="match status" value="1"/>
</dbReference>
<accession>X1BN41</accession>
<feature type="domain" description="Metalloprotease TldD/E central" evidence="2">
    <location>
        <begin position="107"/>
        <end position="191"/>
    </location>
</feature>
<protein>
    <recommendedName>
        <fullName evidence="4">TldD/PmbA family protein</fullName>
    </recommendedName>
</protein>
<evidence type="ECO:0000259" key="1">
    <source>
        <dbReference type="Pfam" id="PF01523"/>
    </source>
</evidence>
<evidence type="ECO:0000313" key="3">
    <source>
        <dbReference type="EMBL" id="GAG73526.1"/>
    </source>
</evidence>